<dbReference type="AlphaFoldDB" id="A0A419A5A4"/>
<feature type="domain" description="Polysaccharide pyruvyl transferase" evidence="1">
    <location>
        <begin position="79"/>
        <end position="217"/>
    </location>
</feature>
<dbReference type="RefSeq" id="WP_119898694.1">
    <property type="nucleotide sequence ID" value="NZ_QNRC01000036.1"/>
</dbReference>
<comment type="caution">
    <text evidence="2">The sequence shown here is derived from an EMBL/GenBank/DDBJ whole genome shotgun (WGS) entry which is preliminary data.</text>
</comment>
<protein>
    <recommendedName>
        <fullName evidence="1">Polysaccharide pyruvyl transferase domain-containing protein</fullName>
    </recommendedName>
</protein>
<proteinExistence type="predicted"/>
<organism evidence="2 3">
    <name type="scientific">Paracoccus siganidrum</name>
    <dbReference type="NCBI Taxonomy" id="1276757"/>
    <lineage>
        <taxon>Bacteria</taxon>
        <taxon>Pseudomonadati</taxon>
        <taxon>Pseudomonadota</taxon>
        <taxon>Alphaproteobacteria</taxon>
        <taxon>Rhodobacterales</taxon>
        <taxon>Paracoccaceae</taxon>
        <taxon>Paracoccus</taxon>
    </lineage>
</organism>
<dbReference type="OrthoDB" id="9803627at2"/>
<keyword evidence="3" id="KW-1185">Reference proteome</keyword>
<evidence type="ECO:0000313" key="3">
    <source>
        <dbReference type="Proteomes" id="UP000283587"/>
    </source>
</evidence>
<dbReference type="EMBL" id="QZEW01000056">
    <property type="protein sequence ID" value="RJL10876.1"/>
    <property type="molecule type" value="Genomic_DNA"/>
</dbReference>
<accession>A0A419A5A4</accession>
<evidence type="ECO:0000313" key="2">
    <source>
        <dbReference type="EMBL" id="RJL10876.1"/>
    </source>
</evidence>
<dbReference type="Pfam" id="PF04230">
    <property type="entry name" value="PS_pyruv_trans"/>
    <property type="match status" value="1"/>
</dbReference>
<evidence type="ECO:0000259" key="1">
    <source>
        <dbReference type="Pfam" id="PF04230"/>
    </source>
</evidence>
<gene>
    <name evidence="2" type="ORF">D3P05_13560</name>
</gene>
<dbReference type="Proteomes" id="UP000283587">
    <property type="component" value="Unassembled WGS sequence"/>
</dbReference>
<name>A0A419A5A4_9RHOB</name>
<sequence length="281" mass="32208">MTFPLTKPDEAELARLQRGELPDDNMWWSWWGDFMNFGDWIGPWLYHRRTGRYPRHCAPGHVPEGVAVHFTCGSILQKIRKKNRAVVWGSGIKNPDDYFMRPKQVLAVRGPLTRRVLEQRRYEQPEVMGDPGLCLPLYHAPQTGGRKFRLGLIPHVYDMGFWRKNKSLLPEDTVLIDLKRPIEEVIDLIRSCEGTLSTSLHGIIVSHAYGIPTAWIGSFSKELESDFKFRDYFQSVGMDLTGKDRRKIALPFDPGDYAADLALPPKDLKAMARELLAVCPF</sequence>
<dbReference type="InterPro" id="IPR007345">
    <property type="entry name" value="Polysacch_pyruvyl_Trfase"/>
</dbReference>
<reference evidence="3" key="1">
    <citation type="submission" date="2018-09" db="EMBL/GenBank/DDBJ databases">
        <title>Paracoccus onubensis nov. sp. a moderate halophilic bacterium isolated from Gruta de las Maravillas (Aracena, Spain).</title>
        <authorList>
            <person name="Jurado V."/>
            <person name="Gutierrez-Patricio S."/>
            <person name="Gonzalez-Pimentel J.L."/>
            <person name="Miller A.Z."/>
            <person name="Laiz L."/>
            <person name="Saiz-Jimenez C."/>
        </authorList>
    </citation>
    <scope>NUCLEOTIDE SEQUENCE [LARGE SCALE GENOMIC DNA]</scope>
    <source>
        <strain evidence="3">DSM 26381</strain>
    </source>
</reference>